<evidence type="ECO:0000256" key="2">
    <source>
        <dbReference type="ARBA" id="ARBA00022692"/>
    </source>
</evidence>
<comment type="subcellular location">
    <subcellularLocation>
        <location evidence="1">Membrane</location>
        <topology evidence="1">Multi-pass membrane protein</topology>
    </subcellularLocation>
</comment>
<feature type="domain" description="FAD-binding 8" evidence="8">
    <location>
        <begin position="156"/>
        <end position="202"/>
    </location>
</feature>
<dbReference type="GO" id="GO:0005886">
    <property type="term" value="C:plasma membrane"/>
    <property type="evidence" value="ECO:0007669"/>
    <property type="project" value="TreeGrafter"/>
</dbReference>
<evidence type="ECO:0000259" key="8">
    <source>
        <dbReference type="Pfam" id="PF08022"/>
    </source>
</evidence>
<evidence type="ECO:0000313" key="10">
    <source>
        <dbReference type="Proteomes" id="UP001386955"/>
    </source>
</evidence>
<feature type="transmembrane region" description="Helical" evidence="6">
    <location>
        <begin position="84"/>
        <end position="105"/>
    </location>
</feature>
<protein>
    <submittedName>
        <fullName evidence="9">Uncharacterized protein</fullName>
    </submittedName>
</protein>
<feature type="domain" description="Ferric oxidoreductase" evidence="7">
    <location>
        <begin position="49"/>
        <end position="130"/>
    </location>
</feature>
<keyword evidence="2 6" id="KW-0812">Transmembrane</keyword>
<dbReference type="EMBL" id="JAYMYS010000004">
    <property type="protein sequence ID" value="KAK7394735.1"/>
    <property type="molecule type" value="Genomic_DNA"/>
</dbReference>
<evidence type="ECO:0000256" key="5">
    <source>
        <dbReference type="ARBA" id="ARBA00023136"/>
    </source>
</evidence>
<dbReference type="InterPro" id="IPR013112">
    <property type="entry name" value="FAD-bd_8"/>
</dbReference>
<keyword evidence="4" id="KW-0560">Oxidoreductase</keyword>
<dbReference type="Pfam" id="PF01794">
    <property type="entry name" value="Ferric_reduct"/>
    <property type="match status" value="1"/>
</dbReference>
<feature type="transmembrane region" description="Helical" evidence="6">
    <location>
        <begin position="256"/>
        <end position="276"/>
    </location>
</feature>
<dbReference type="AlphaFoldDB" id="A0AAN9SG79"/>
<sequence length="378" mass="43265">MKHGFEVLRGQKQQHIEPGGSISVETRDCFLAHACTCRPTRTSKRHEPGCAMLLVYTAHGICFILHWAVTHQLSKQMLEWKRIGIANVAGEVALLSGLLMWITTIPRIRRQVFELFFYTHYLYILFIVFFIFHVDFFYACTMLPGFYLFLVDRYLSNLEPKTMSVVIKGEGTWSKKLCQMLSNPSAIDHINVSVEGPYGPASTNYLRSKQLALALCYNLILVHSFLILIGIISRYIIFPVDHNSNKIFSQPLRSFFNMFAICVSIAMAAGAAVLWNKKYKEKEAKRIQNLEGSSAESPKLNIDEGYKELESPRHQSLVQATKVHYGVRPDLRRLLFEFKGSRVGDFVSGPKKMRQEVAEICSSEVAENLHFESYSFNW</sequence>
<dbReference type="InterPro" id="IPR050369">
    <property type="entry name" value="RBOH/FRE"/>
</dbReference>
<keyword evidence="10" id="KW-1185">Reference proteome</keyword>
<accession>A0AAN9SG79</accession>
<keyword evidence="3 6" id="KW-1133">Transmembrane helix</keyword>
<feature type="transmembrane region" description="Helical" evidence="6">
    <location>
        <begin position="211"/>
        <end position="236"/>
    </location>
</feature>
<evidence type="ECO:0000313" key="9">
    <source>
        <dbReference type="EMBL" id="KAK7394735.1"/>
    </source>
</evidence>
<evidence type="ECO:0000259" key="7">
    <source>
        <dbReference type="Pfam" id="PF01794"/>
    </source>
</evidence>
<dbReference type="PANTHER" id="PTHR11972">
    <property type="entry name" value="NADPH OXIDASE"/>
    <property type="match status" value="1"/>
</dbReference>
<evidence type="ECO:0000256" key="3">
    <source>
        <dbReference type="ARBA" id="ARBA00022989"/>
    </source>
</evidence>
<dbReference type="PANTHER" id="PTHR11972:SF41">
    <property type="entry name" value="FERRIC REDUCTION OXIDASE 2"/>
    <property type="match status" value="1"/>
</dbReference>
<proteinExistence type="predicted"/>
<evidence type="ECO:0000256" key="1">
    <source>
        <dbReference type="ARBA" id="ARBA00004141"/>
    </source>
</evidence>
<feature type="transmembrane region" description="Helical" evidence="6">
    <location>
        <begin position="50"/>
        <end position="69"/>
    </location>
</feature>
<keyword evidence="5 6" id="KW-0472">Membrane</keyword>
<dbReference type="InterPro" id="IPR013130">
    <property type="entry name" value="Fe3_Rdtase_TM_dom"/>
</dbReference>
<feature type="transmembrane region" description="Helical" evidence="6">
    <location>
        <begin position="136"/>
        <end position="155"/>
    </location>
</feature>
<name>A0AAN9SG79_PSOTE</name>
<dbReference type="Pfam" id="PF08022">
    <property type="entry name" value="FAD_binding_8"/>
    <property type="match status" value="1"/>
</dbReference>
<organism evidence="9 10">
    <name type="scientific">Psophocarpus tetragonolobus</name>
    <name type="common">Winged bean</name>
    <name type="synonym">Dolichos tetragonolobus</name>
    <dbReference type="NCBI Taxonomy" id="3891"/>
    <lineage>
        <taxon>Eukaryota</taxon>
        <taxon>Viridiplantae</taxon>
        <taxon>Streptophyta</taxon>
        <taxon>Embryophyta</taxon>
        <taxon>Tracheophyta</taxon>
        <taxon>Spermatophyta</taxon>
        <taxon>Magnoliopsida</taxon>
        <taxon>eudicotyledons</taxon>
        <taxon>Gunneridae</taxon>
        <taxon>Pentapetalae</taxon>
        <taxon>rosids</taxon>
        <taxon>fabids</taxon>
        <taxon>Fabales</taxon>
        <taxon>Fabaceae</taxon>
        <taxon>Papilionoideae</taxon>
        <taxon>50 kb inversion clade</taxon>
        <taxon>NPAAA clade</taxon>
        <taxon>indigoferoid/millettioid clade</taxon>
        <taxon>Phaseoleae</taxon>
        <taxon>Psophocarpus</taxon>
    </lineage>
</organism>
<gene>
    <name evidence="9" type="ORF">VNO78_15272</name>
</gene>
<comment type="caution">
    <text evidence="9">The sequence shown here is derived from an EMBL/GenBank/DDBJ whole genome shotgun (WGS) entry which is preliminary data.</text>
</comment>
<dbReference type="GO" id="GO:0000293">
    <property type="term" value="F:ferric-chelate reductase activity"/>
    <property type="evidence" value="ECO:0007669"/>
    <property type="project" value="TreeGrafter"/>
</dbReference>
<evidence type="ECO:0000256" key="6">
    <source>
        <dbReference type="SAM" id="Phobius"/>
    </source>
</evidence>
<reference evidence="9 10" key="1">
    <citation type="submission" date="2024-01" db="EMBL/GenBank/DDBJ databases">
        <title>The genomes of 5 underutilized Papilionoideae crops provide insights into root nodulation and disease resistanc.</title>
        <authorList>
            <person name="Jiang F."/>
        </authorList>
    </citation>
    <scope>NUCLEOTIDE SEQUENCE [LARGE SCALE GENOMIC DNA]</scope>
    <source>
        <strain evidence="9">DUOXIRENSHENG_FW03</strain>
        <tissue evidence="9">Leaves</tissue>
    </source>
</reference>
<dbReference type="Proteomes" id="UP001386955">
    <property type="component" value="Unassembled WGS sequence"/>
</dbReference>
<evidence type="ECO:0000256" key="4">
    <source>
        <dbReference type="ARBA" id="ARBA00023002"/>
    </source>
</evidence>